<evidence type="ECO:0000313" key="2">
    <source>
        <dbReference type="EMBL" id="TQL76838.1"/>
    </source>
</evidence>
<dbReference type="AlphaFoldDB" id="A0A543AW72"/>
<evidence type="ECO:0000313" key="3">
    <source>
        <dbReference type="Proteomes" id="UP000317043"/>
    </source>
</evidence>
<dbReference type="Proteomes" id="UP000317043">
    <property type="component" value="Unassembled WGS sequence"/>
</dbReference>
<dbReference type="InParanoid" id="A0A543AW72"/>
<name>A0A543AW72_9ACTN</name>
<accession>A0A543AW72</accession>
<dbReference type="EMBL" id="VFOW01000001">
    <property type="protein sequence ID" value="TQL76838.1"/>
    <property type="molecule type" value="Genomic_DNA"/>
</dbReference>
<evidence type="ECO:0000259" key="1">
    <source>
        <dbReference type="Pfam" id="PF05713"/>
    </source>
</evidence>
<keyword evidence="3" id="KW-1185">Reference proteome</keyword>
<protein>
    <submittedName>
        <fullName evidence="2">Mobilization protein MobC</fullName>
    </submittedName>
</protein>
<sequence length="113" mass="12796">MKVKFSDAEYALVDQAATEQRMRLATYVAVQALSEHRWTEIDDAGLRPAVVRELMRAHRQVRGIATNINQIAAKANTDHQLPPNLGEVLELVRDTMIRLHLATRQISQSLPVR</sequence>
<feature type="domain" description="Bacterial mobilisation" evidence="1">
    <location>
        <begin position="59"/>
        <end position="90"/>
    </location>
</feature>
<gene>
    <name evidence="2" type="ORF">FB566_2379</name>
</gene>
<dbReference type="Pfam" id="PF05713">
    <property type="entry name" value="MobC"/>
    <property type="match status" value="1"/>
</dbReference>
<organism evidence="2 3">
    <name type="scientific">Stackebrandtia endophytica</name>
    <dbReference type="NCBI Taxonomy" id="1496996"/>
    <lineage>
        <taxon>Bacteria</taxon>
        <taxon>Bacillati</taxon>
        <taxon>Actinomycetota</taxon>
        <taxon>Actinomycetes</taxon>
        <taxon>Glycomycetales</taxon>
        <taxon>Glycomycetaceae</taxon>
        <taxon>Stackebrandtia</taxon>
    </lineage>
</organism>
<reference evidence="2 3" key="1">
    <citation type="submission" date="2019-06" db="EMBL/GenBank/DDBJ databases">
        <title>Sequencing the genomes of 1000 actinobacteria strains.</title>
        <authorList>
            <person name="Klenk H.-P."/>
        </authorList>
    </citation>
    <scope>NUCLEOTIDE SEQUENCE [LARGE SCALE GENOMIC DNA]</scope>
    <source>
        <strain evidence="2 3">DSM 45928</strain>
    </source>
</reference>
<proteinExistence type="predicted"/>
<dbReference type="InterPro" id="IPR008687">
    <property type="entry name" value="MobC"/>
</dbReference>
<comment type="caution">
    <text evidence="2">The sequence shown here is derived from an EMBL/GenBank/DDBJ whole genome shotgun (WGS) entry which is preliminary data.</text>
</comment>